<organism evidence="1 2">
    <name type="scientific">Armillaria gallica</name>
    <name type="common">Bulbous honey fungus</name>
    <name type="synonym">Armillaria bulbosa</name>
    <dbReference type="NCBI Taxonomy" id="47427"/>
    <lineage>
        <taxon>Eukaryota</taxon>
        <taxon>Fungi</taxon>
        <taxon>Dikarya</taxon>
        <taxon>Basidiomycota</taxon>
        <taxon>Agaricomycotina</taxon>
        <taxon>Agaricomycetes</taxon>
        <taxon>Agaricomycetidae</taxon>
        <taxon>Agaricales</taxon>
        <taxon>Marasmiineae</taxon>
        <taxon>Physalacriaceae</taxon>
        <taxon>Armillaria</taxon>
    </lineage>
</organism>
<protein>
    <recommendedName>
        <fullName evidence="3">HAT C-terminal dimerisation domain-containing protein</fullName>
    </recommendedName>
</protein>
<accession>A0A2H3DA45</accession>
<gene>
    <name evidence="1" type="ORF">ARMGADRAFT_933555</name>
</gene>
<name>A0A2H3DA45_ARMGA</name>
<evidence type="ECO:0000313" key="1">
    <source>
        <dbReference type="EMBL" id="PBK90664.1"/>
    </source>
</evidence>
<proteinExistence type="predicted"/>
<dbReference type="InParanoid" id="A0A2H3DA45"/>
<evidence type="ECO:0000313" key="2">
    <source>
        <dbReference type="Proteomes" id="UP000217790"/>
    </source>
</evidence>
<reference evidence="2" key="1">
    <citation type="journal article" date="2017" name="Nat. Ecol. Evol.">
        <title>Genome expansion and lineage-specific genetic innovations in the forest pathogenic fungi Armillaria.</title>
        <authorList>
            <person name="Sipos G."/>
            <person name="Prasanna A.N."/>
            <person name="Walter M.C."/>
            <person name="O'Connor E."/>
            <person name="Balint B."/>
            <person name="Krizsan K."/>
            <person name="Kiss B."/>
            <person name="Hess J."/>
            <person name="Varga T."/>
            <person name="Slot J."/>
            <person name="Riley R."/>
            <person name="Boka B."/>
            <person name="Rigling D."/>
            <person name="Barry K."/>
            <person name="Lee J."/>
            <person name="Mihaltcheva S."/>
            <person name="LaButti K."/>
            <person name="Lipzen A."/>
            <person name="Waldron R."/>
            <person name="Moloney N.M."/>
            <person name="Sperisen C."/>
            <person name="Kredics L."/>
            <person name="Vagvoelgyi C."/>
            <person name="Patrignani A."/>
            <person name="Fitzpatrick D."/>
            <person name="Nagy I."/>
            <person name="Doyle S."/>
            <person name="Anderson J.B."/>
            <person name="Grigoriev I.V."/>
            <person name="Gueldener U."/>
            <person name="Muensterkoetter M."/>
            <person name="Nagy L.G."/>
        </authorList>
    </citation>
    <scope>NUCLEOTIDE SEQUENCE [LARGE SCALE GENOMIC DNA]</scope>
    <source>
        <strain evidence="2">Ar21-2</strain>
    </source>
</reference>
<keyword evidence="2" id="KW-1185">Reference proteome</keyword>
<evidence type="ECO:0008006" key="3">
    <source>
        <dbReference type="Google" id="ProtNLM"/>
    </source>
</evidence>
<dbReference type="OrthoDB" id="1715602at2759"/>
<dbReference type="AlphaFoldDB" id="A0A2H3DA45"/>
<sequence>LEEWVQDHNLSPGICAGVAHSRALLNKCYSQMDKSIMYCMEMILHLRYKMGYLSHANWDKEWKTVLKEIITDIWNEYYKPTISVHDLVTLEEEAEDMDFDDIDDYGTSPATSTPPSGDALQDYLNEPPVSMCKDLLGNWNSMLDKPDPKSKKIKITGTVSTHVKRIFSHGGLMVSKRRHGLSDESIRACTVLNPGESVRDCYQMMS</sequence>
<feature type="non-terminal residue" evidence="1">
    <location>
        <position position="1"/>
    </location>
</feature>
<dbReference type="Proteomes" id="UP000217790">
    <property type="component" value="Unassembled WGS sequence"/>
</dbReference>
<dbReference type="OMA" id="HANWDKE"/>
<dbReference type="EMBL" id="KZ293664">
    <property type="protein sequence ID" value="PBK90664.1"/>
    <property type="molecule type" value="Genomic_DNA"/>
</dbReference>